<dbReference type="Proteomes" id="UP001165306">
    <property type="component" value="Unassembled WGS sequence"/>
</dbReference>
<dbReference type="Pfam" id="PF03779">
    <property type="entry name" value="SPW"/>
    <property type="match status" value="1"/>
</dbReference>
<keyword evidence="1" id="KW-0472">Membrane</keyword>
<reference evidence="3" key="1">
    <citation type="submission" date="2022-06" db="EMBL/GenBank/DDBJ databases">
        <title>CFH 74404 Thermomicrobiaceae sp.</title>
        <authorList>
            <person name="Ming H."/>
            <person name="Li W.-J."/>
            <person name="Zhao Z."/>
        </authorList>
    </citation>
    <scope>NUCLEOTIDE SEQUENCE</scope>
    <source>
        <strain evidence="3">CFH 74404</strain>
    </source>
</reference>
<dbReference type="AlphaFoldDB" id="A0AA41WEL6"/>
<name>A0AA41WEL6_9BACT</name>
<feature type="domain" description="SPW repeat-containing integral membrane" evidence="2">
    <location>
        <begin position="2"/>
        <end position="59"/>
    </location>
</feature>
<evidence type="ECO:0000259" key="2">
    <source>
        <dbReference type="Pfam" id="PF03779"/>
    </source>
</evidence>
<proteinExistence type="predicted"/>
<accession>A0AA41WEL6</accession>
<dbReference type="EMBL" id="JAMSLR010000004">
    <property type="protein sequence ID" value="MCM8748960.1"/>
    <property type="molecule type" value="Genomic_DNA"/>
</dbReference>
<protein>
    <submittedName>
        <fullName evidence="3">SPW repeat protein</fullName>
    </submittedName>
</protein>
<evidence type="ECO:0000256" key="1">
    <source>
        <dbReference type="SAM" id="Phobius"/>
    </source>
</evidence>
<keyword evidence="1" id="KW-1133">Transmembrane helix</keyword>
<feature type="transmembrane region" description="Helical" evidence="1">
    <location>
        <begin position="43"/>
        <end position="63"/>
    </location>
</feature>
<keyword evidence="4" id="KW-1185">Reference proteome</keyword>
<comment type="caution">
    <text evidence="3">The sequence shown here is derived from an EMBL/GenBank/DDBJ whole genome shotgun (WGS) entry which is preliminary data.</text>
</comment>
<dbReference type="InterPro" id="IPR005530">
    <property type="entry name" value="SPW"/>
</dbReference>
<gene>
    <name evidence="3" type="ORF">NET02_07385</name>
</gene>
<evidence type="ECO:0000313" key="3">
    <source>
        <dbReference type="EMBL" id="MCM8748960.1"/>
    </source>
</evidence>
<keyword evidence="1" id="KW-0812">Transmembrane</keyword>
<sequence length="72" mass="7848">MAVVALWALAAPTSQLAERINVVLAAWLFVAPWLLGFTDLAEAAWNAWIVRVLVAGLALWAIFDVRRVSTTA</sequence>
<evidence type="ECO:0000313" key="4">
    <source>
        <dbReference type="Proteomes" id="UP001165306"/>
    </source>
</evidence>
<organism evidence="3 4">
    <name type="scientific">Thermalbibacter longus</name>
    <dbReference type="NCBI Taxonomy" id="2951981"/>
    <lineage>
        <taxon>Bacteria</taxon>
        <taxon>Pseudomonadati</taxon>
        <taxon>Thermomicrobiota</taxon>
        <taxon>Thermomicrobia</taxon>
        <taxon>Thermomicrobiales</taxon>
        <taxon>Thermomicrobiaceae</taxon>
        <taxon>Thermalbibacter</taxon>
    </lineage>
</organism>